<feature type="region of interest" description="Disordered" evidence="1">
    <location>
        <begin position="588"/>
        <end position="715"/>
    </location>
</feature>
<evidence type="ECO:0000313" key="2">
    <source>
        <dbReference type="EMBL" id="KAG0574538.1"/>
    </source>
</evidence>
<feature type="compositionally biased region" description="Basic and acidic residues" evidence="1">
    <location>
        <begin position="867"/>
        <end position="900"/>
    </location>
</feature>
<organism evidence="2 3">
    <name type="scientific">Ceratodon purpureus</name>
    <name type="common">Fire moss</name>
    <name type="synonym">Dicranum purpureum</name>
    <dbReference type="NCBI Taxonomy" id="3225"/>
    <lineage>
        <taxon>Eukaryota</taxon>
        <taxon>Viridiplantae</taxon>
        <taxon>Streptophyta</taxon>
        <taxon>Embryophyta</taxon>
        <taxon>Bryophyta</taxon>
        <taxon>Bryophytina</taxon>
        <taxon>Bryopsida</taxon>
        <taxon>Dicranidae</taxon>
        <taxon>Pseudoditrichales</taxon>
        <taxon>Ditrichaceae</taxon>
        <taxon>Ceratodon</taxon>
    </lineage>
</organism>
<accession>A0A8T0HVQ7</accession>
<feature type="compositionally biased region" description="Acidic residues" evidence="1">
    <location>
        <begin position="641"/>
        <end position="653"/>
    </location>
</feature>
<reference evidence="2" key="1">
    <citation type="submission" date="2020-06" db="EMBL/GenBank/DDBJ databases">
        <title>WGS assembly of Ceratodon purpureus strain R40.</title>
        <authorList>
            <person name="Carey S.B."/>
            <person name="Jenkins J."/>
            <person name="Shu S."/>
            <person name="Lovell J.T."/>
            <person name="Sreedasyam A."/>
            <person name="Maumus F."/>
            <person name="Tiley G.P."/>
            <person name="Fernandez-Pozo N."/>
            <person name="Barry K."/>
            <person name="Chen C."/>
            <person name="Wang M."/>
            <person name="Lipzen A."/>
            <person name="Daum C."/>
            <person name="Saski C.A."/>
            <person name="Payton A.C."/>
            <person name="Mcbreen J.C."/>
            <person name="Conrad R.E."/>
            <person name="Kollar L.M."/>
            <person name="Olsson S."/>
            <person name="Huttunen S."/>
            <person name="Landis J.B."/>
            <person name="Wickett N.J."/>
            <person name="Johnson M.G."/>
            <person name="Rensing S.A."/>
            <person name="Grimwood J."/>
            <person name="Schmutz J."/>
            <person name="Mcdaniel S.F."/>
        </authorList>
    </citation>
    <scope>NUCLEOTIDE SEQUENCE</scope>
    <source>
        <strain evidence="2">R40</strain>
    </source>
</reference>
<feature type="compositionally biased region" description="Basic and acidic residues" evidence="1">
    <location>
        <begin position="938"/>
        <end position="947"/>
    </location>
</feature>
<evidence type="ECO:0000313" key="3">
    <source>
        <dbReference type="Proteomes" id="UP000822688"/>
    </source>
</evidence>
<feature type="region of interest" description="Disordered" evidence="1">
    <location>
        <begin position="731"/>
        <end position="787"/>
    </location>
</feature>
<feature type="compositionally biased region" description="Low complexity" evidence="1">
    <location>
        <begin position="969"/>
        <end position="979"/>
    </location>
</feature>
<gene>
    <name evidence="2" type="ORF">KC19_VG269900</name>
</gene>
<protein>
    <recommendedName>
        <fullName evidence="4">RING-type domain-containing protein</fullName>
    </recommendedName>
</protein>
<feature type="compositionally biased region" description="Basic and acidic residues" evidence="1">
    <location>
        <begin position="622"/>
        <end position="639"/>
    </location>
</feature>
<comment type="caution">
    <text evidence="2">The sequence shown here is derived from an EMBL/GenBank/DDBJ whole genome shotgun (WGS) entry which is preliminary data.</text>
</comment>
<feature type="region of interest" description="Disordered" evidence="1">
    <location>
        <begin position="832"/>
        <end position="993"/>
    </location>
</feature>
<evidence type="ECO:0000256" key="1">
    <source>
        <dbReference type="SAM" id="MobiDB-lite"/>
    </source>
</evidence>
<evidence type="ECO:0008006" key="4">
    <source>
        <dbReference type="Google" id="ProtNLM"/>
    </source>
</evidence>
<feature type="compositionally biased region" description="Basic and acidic residues" evidence="1">
    <location>
        <begin position="731"/>
        <end position="771"/>
    </location>
</feature>
<keyword evidence="3" id="KW-1185">Reference proteome</keyword>
<feature type="compositionally biased region" description="Acidic residues" evidence="1">
    <location>
        <begin position="676"/>
        <end position="685"/>
    </location>
</feature>
<dbReference type="EMBL" id="CM026426">
    <property type="protein sequence ID" value="KAG0574538.1"/>
    <property type="molecule type" value="Genomic_DNA"/>
</dbReference>
<feature type="compositionally biased region" description="Low complexity" evidence="1">
    <location>
        <begin position="596"/>
        <end position="606"/>
    </location>
</feature>
<feature type="region of interest" description="Disordered" evidence="1">
    <location>
        <begin position="1"/>
        <end position="49"/>
    </location>
</feature>
<dbReference type="AlphaFoldDB" id="A0A8T0HVQ7"/>
<dbReference type="Proteomes" id="UP000822688">
    <property type="component" value="Chromosome V"/>
</dbReference>
<feature type="compositionally biased region" description="Basic and acidic residues" evidence="1">
    <location>
        <begin position="697"/>
        <end position="715"/>
    </location>
</feature>
<proteinExistence type="predicted"/>
<feature type="compositionally biased region" description="Basic and acidic residues" evidence="1">
    <location>
        <begin position="920"/>
        <end position="929"/>
    </location>
</feature>
<feature type="compositionally biased region" description="Basic and acidic residues" evidence="1">
    <location>
        <begin position="839"/>
        <end position="850"/>
    </location>
</feature>
<feature type="compositionally biased region" description="Low complexity" evidence="1">
    <location>
        <begin position="661"/>
        <end position="675"/>
    </location>
</feature>
<name>A0A8T0HVQ7_CERPU</name>
<sequence>MSRKSKSGGLEGVISTSRDGKIKSRGSAGSGMGVQVGKTKSGGSEQVGMSVKEEERFLDIDDLQELIDCLKSPPDVLTWEDFRDRYNLECGPNSINPHRCRKDKDISDKTMLEFGLKAEGVKGRGGYSWSDCKVREIVNRIKYLHPIVYQHGPEEIPRCVTKQFAYGVVLEYQKNLVNWALYGQETNNSQRRKYEQDLSKLQFAINTGAKVTKRTWRSLKVDAAVKVKLEPNVGMEAATPTKRRAIPPPGNVTTSRRLGVKSEFPNSTVKVEDRGIASMSKLEYFQTMHTVLLMEIEGLKLDEELAKKAKDGAAQDQRLALLMVESYEANLASLQTADVAHPGNEAKRSLLAELLEEQKEVLGRKEAEALQRDLAAAECGRLREQKTRMCEGVKVEIDRIKYGRQSASLNPVPLVYPDSAFGEDESPERRFLKITKCALCGFNFPKSDIVIASCKHMYHPFCAKVTYENGYKCAAGNCSDKLVDPDWHRSFGWGGPGTLVVEDVAAQITLCDEEVARLLAERAERARLRCPNTDSSLKPMSCLSHGLASGGEQSQAVSTRFKDSAGGETFTSSLQVVREQDGGKMVVDSPVKINLTTTRSGTSIGRSEGRKSGARAQLPPEKVFECLEKDSRGKSKVTEPEFIEESEDEDSESEEKCPDLSSNSGTTASGSNSESEGSDNEDNEGESGHSPQVLQVQDDKPVEDNGLRLDIEKKFRDDRLIQSPPVHVVAKEDIQTVERPCEDDPRSDAGEEGVRRRDIGLGSGEVKRDSDMELDSEIEGGGETKCKVGGDVHVLQMIGEEELDEGQEEALEQDSLEIWGRPWTSLVKSNMAVDVPTNQDKKCQEVENPKGMEQSNEGDDLAPGVENEAKEKQVKEKQVKGKRKSLEGRRLQEELEEHGVIGRSGSGEQGPAQRTRASRRSSEGDDLATKRKPKGKRQKDCAVEKGGQKKSSKRKSKETPSLRNCPDVGSPGCSPSPSGKKLKPVNSVLESSN</sequence>